<evidence type="ECO:0000313" key="2">
    <source>
        <dbReference type="Proteomes" id="UP001596050"/>
    </source>
</evidence>
<gene>
    <name evidence="1" type="ORF">ACFPN5_01380</name>
</gene>
<organism evidence="1 2">
    <name type="scientific">Massilia niabensis</name>
    <dbReference type="NCBI Taxonomy" id="544910"/>
    <lineage>
        <taxon>Bacteria</taxon>
        <taxon>Pseudomonadati</taxon>
        <taxon>Pseudomonadota</taxon>
        <taxon>Betaproteobacteria</taxon>
        <taxon>Burkholderiales</taxon>
        <taxon>Oxalobacteraceae</taxon>
        <taxon>Telluria group</taxon>
        <taxon>Massilia</taxon>
    </lineage>
</organism>
<dbReference type="Proteomes" id="UP001596050">
    <property type="component" value="Unassembled WGS sequence"/>
</dbReference>
<evidence type="ECO:0000313" key="1">
    <source>
        <dbReference type="EMBL" id="MFC5458458.1"/>
    </source>
</evidence>
<dbReference type="Pfam" id="PF05258">
    <property type="entry name" value="DciA"/>
    <property type="match status" value="1"/>
</dbReference>
<protein>
    <submittedName>
        <fullName evidence="1">DciA family protein</fullName>
    </submittedName>
</protein>
<name>A0ABW0KY49_9BURK</name>
<comment type="caution">
    <text evidence="1">The sequence shown here is derived from an EMBL/GenBank/DDBJ whole genome shotgun (WGS) entry which is preliminary data.</text>
</comment>
<dbReference type="InterPro" id="IPR007922">
    <property type="entry name" value="DciA-like"/>
</dbReference>
<sequence length="156" mass="16970">MHIYGTRNRPTSFEATSFLRSNERMASLLPTAMRMADLQRDVGLALPSVGGNCDVLSFQDGVLVLAVPSSAVAARLKQSLPKLQGTLQARGWQVTSMRLKVQVTRAMPERVEMRNLELPPTAVDAFEELGESLPDTPQNAALVAAIKRLAAKRRAG</sequence>
<dbReference type="EMBL" id="JBHSMU010000003">
    <property type="protein sequence ID" value="MFC5458458.1"/>
    <property type="molecule type" value="Genomic_DNA"/>
</dbReference>
<dbReference type="RefSeq" id="WP_379779329.1">
    <property type="nucleotide sequence ID" value="NZ_JBHSMU010000003.1"/>
</dbReference>
<reference evidence="2" key="1">
    <citation type="journal article" date="2019" name="Int. J. Syst. Evol. Microbiol.">
        <title>The Global Catalogue of Microorganisms (GCM) 10K type strain sequencing project: providing services to taxonomists for standard genome sequencing and annotation.</title>
        <authorList>
            <consortium name="The Broad Institute Genomics Platform"/>
            <consortium name="The Broad Institute Genome Sequencing Center for Infectious Disease"/>
            <person name="Wu L."/>
            <person name="Ma J."/>
        </authorList>
    </citation>
    <scope>NUCLEOTIDE SEQUENCE [LARGE SCALE GENOMIC DNA]</scope>
    <source>
        <strain evidence="2">KACC 12649</strain>
    </source>
</reference>
<accession>A0ABW0KY49</accession>
<proteinExistence type="predicted"/>
<keyword evidence="2" id="KW-1185">Reference proteome</keyword>